<organism evidence="1 2">
    <name type="scientific">Armillaria gallica</name>
    <name type="common">Bulbous honey fungus</name>
    <name type="synonym">Armillaria bulbosa</name>
    <dbReference type="NCBI Taxonomy" id="47427"/>
    <lineage>
        <taxon>Eukaryota</taxon>
        <taxon>Fungi</taxon>
        <taxon>Dikarya</taxon>
        <taxon>Basidiomycota</taxon>
        <taxon>Agaricomycotina</taxon>
        <taxon>Agaricomycetes</taxon>
        <taxon>Agaricomycetidae</taxon>
        <taxon>Agaricales</taxon>
        <taxon>Marasmiineae</taxon>
        <taxon>Physalacriaceae</taxon>
        <taxon>Armillaria</taxon>
    </lineage>
</organism>
<proteinExistence type="predicted"/>
<accession>A0A2H3DDG5</accession>
<name>A0A2H3DDG5_ARMGA</name>
<dbReference type="InParanoid" id="A0A2H3DDG5"/>
<evidence type="ECO:0000313" key="1">
    <source>
        <dbReference type="EMBL" id="PBK85526.1"/>
    </source>
</evidence>
<keyword evidence="2" id="KW-1185">Reference proteome</keyword>
<dbReference type="EMBL" id="KZ293690">
    <property type="protein sequence ID" value="PBK85526.1"/>
    <property type="molecule type" value="Genomic_DNA"/>
</dbReference>
<dbReference type="AlphaFoldDB" id="A0A2H3DDG5"/>
<sequence length="265" mass="29041">MDRGSALRQAGSTSCIRRTFNVIVASSKICAPTVAVRLVKSVTLMTNNYNLNLHNSRPSCRPSSTASVSFGSIPGSYILHHQHVSIGVQGLTIVESKAPLNNLRRGDLSSDFIRAVLQKTFQETNAAPVRREHATSANNIGVQDTLRWQLKFRQPTKSREKKSRRDCEHEIIATHGMQRRTGVVANDVGHQDYSVRKLLLEVLLSEAGYYSQGSLVGVYGVRWRATASRGSSISSFLPPNCGDYGLDAELVLQAPVKPSVKLPEG</sequence>
<evidence type="ECO:0000313" key="2">
    <source>
        <dbReference type="Proteomes" id="UP000217790"/>
    </source>
</evidence>
<dbReference type="Proteomes" id="UP000217790">
    <property type="component" value="Unassembled WGS sequence"/>
</dbReference>
<gene>
    <name evidence="1" type="ORF">ARMGADRAFT_1036279</name>
</gene>
<protein>
    <submittedName>
        <fullName evidence="1">Uncharacterized protein</fullName>
    </submittedName>
</protein>
<reference evidence="2" key="1">
    <citation type="journal article" date="2017" name="Nat. Ecol. Evol.">
        <title>Genome expansion and lineage-specific genetic innovations in the forest pathogenic fungi Armillaria.</title>
        <authorList>
            <person name="Sipos G."/>
            <person name="Prasanna A.N."/>
            <person name="Walter M.C."/>
            <person name="O'Connor E."/>
            <person name="Balint B."/>
            <person name="Krizsan K."/>
            <person name="Kiss B."/>
            <person name="Hess J."/>
            <person name="Varga T."/>
            <person name="Slot J."/>
            <person name="Riley R."/>
            <person name="Boka B."/>
            <person name="Rigling D."/>
            <person name="Barry K."/>
            <person name="Lee J."/>
            <person name="Mihaltcheva S."/>
            <person name="LaButti K."/>
            <person name="Lipzen A."/>
            <person name="Waldron R."/>
            <person name="Moloney N.M."/>
            <person name="Sperisen C."/>
            <person name="Kredics L."/>
            <person name="Vagvoelgyi C."/>
            <person name="Patrignani A."/>
            <person name="Fitzpatrick D."/>
            <person name="Nagy I."/>
            <person name="Doyle S."/>
            <person name="Anderson J.B."/>
            <person name="Grigoriev I.V."/>
            <person name="Gueldener U."/>
            <person name="Muensterkoetter M."/>
            <person name="Nagy L.G."/>
        </authorList>
    </citation>
    <scope>NUCLEOTIDE SEQUENCE [LARGE SCALE GENOMIC DNA]</scope>
    <source>
        <strain evidence="2">Ar21-2</strain>
    </source>
</reference>